<dbReference type="HOGENOM" id="CLU_3247693_0_0_0"/>
<name>A0A081BXP3_VECG1</name>
<evidence type="ECO:0000313" key="2">
    <source>
        <dbReference type="Proteomes" id="UP000030661"/>
    </source>
</evidence>
<protein>
    <submittedName>
        <fullName evidence="1">Uncharacterized protein</fullName>
    </submittedName>
</protein>
<accession>A0A081BXP3</accession>
<dbReference type="AlphaFoldDB" id="A0A081BXP3"/>
<proteinExistence type="predicted"/>
<dbReference type="Proteomes" id="UP000030661">
    <property type="component" value="Unassembled WGS sequence"/>
</dbReference>
<evidence type="ECO:0000313" key="1">
    <source>
        <dbReference type="EMBL" id="GAK57098.1"/>
    </source>
</evidence>
<gene>
    <name evidence="1" type="ORF">U27_04062</name>
</gene>
<dbReference type="STRING" id="1499967.U27_04062"/>
<organism evidence="1">
    <name type="scientific">Vecturithrix granuli</name>
    <dbReference type="NCBI Taxonomy" id="1499967"/>
    <lineage>
        <taxon>Bacteria</taxon>
        <taxon>Candidatus Moduliflexota</taxon>
        <taxon>Candidatus Vecturitrichia</taxon>
        <taxon>Candidatus Vecturitrichales</taxon>
        <taxon>Candidatus Vecturitrichaceae</taxon>
        <taxon>Candidatus Vecturithrix</taxon>
    </lineage>
</organism>
<reference evidence="1" key="1">
    <citation type="journal article" date="2015" name="PeerJ">
        <title>First genomic representation of candidate bacterial phylum KSB3 points to enhanced environmental sensing as a trigger of wastewater bulking.</title>
        <authorList>
            <person name="Sekiguchi Y."/>
            <person name="Ohashi A."/>
            <person name="Parks D.H."/>
            <person name="Yamauchi T."/>
            <person name="Tyson G.W."/>
            <person name="Hugenholtz P."/>
        </authorList>
    </citation>
    <scope>NUCLEOTIDE SEQUENCE [LARGE SCALE GENOMIC DNA]</scope>
</reference>
<dbReference type="EMBL" id="DF820465">
    <property type="protein sequence ID" value="GAK57098.1"/>
    <property type="molecule type" value="Genomic_DNA"/>
</dbReference>
<keyword evidence="2" id="KW-1185">Reference proteome</keyword>
<sequence>MSVRSPGTMKLQGFSVGRIPDSELIGVAPNHASENPSYRKSL</sequence>